<keyword evidence="5" id="KW-0804">Transcription</keyword>
<dbReference type="CDD" id="cd17549">
    <property type="entry name" value="REC_DctD-like"/>
    <property type="match status" value="1"/>
</dbReference>
<dbReference type="InterPro" id="IPR011006">
    <property type="entry name" value="CheY-like_superfamily"/>
</dbReference>
<dbReference type="CDD" id="cd00009">
    <property type="entry name" value="AAA"/>
    <property type="match status" value="1"/>
</dbReference>
<dbReference type="PANTHER" id="PTHR32071">
    <property type="entry name" value="TRANSCRIPTIONAL REGULATORY PROTEIN"/>
    <property type="match status" value="1"/>
</dbReference>
<dbReference type="EMBL" id="UOEQ01000272">
    <property type="protein sequence ID" value="VAW20420.1"/>
    <property type="molecule type" value="Genomic_DNA"/>
</dbReference>
<feature type="domain" description="Sigma-54 factor interaction" evidence="6">
    <location>
        <begin position="146"/>
        <end position="355"/>
    </location>
</feature>
<feature type="domain" description="Response regulatory" evidence="7">
    <location>
        <begin position="6"/>
        <end position="120"/>
    </location>
</feature>
<organism evidence="8">
    <name type="scientific">hydrothermal vent metagenome</name>
    <dbReference type="NCBI Taxonomy" id="652676"/>
    <lineage>
        <taxon>unclassified sequences</taxon>
        <taxon>metagenomes</taxon>
        <taxon>ecological metagenomes</taxon>
    </lineage>
</organism>
<dbReference type="SMART" id="SM00448">
    <property type="entry name" value="REC"/>
    <property type="match status" value="1"/>
</dbReference>
<dbReference type="SUPFAM" id="SSF46689">
    <property type="entry name" value="Homeodomain-like"/>
    <property type="match status" value="1"/>
</dbReference>
<dbReference type="Pfam" id="PF00072">
    <property type="entry name" value="Response_reg"/>
    <property type="match status" value="1"/>
</dbReference>
<dbReference type="GO" id="GO:0000160">
    <property type="term" value="P:phosphorelay signal transduction system"/>
    <property type="evidence" value="ECO:0007669"/>
    <property type="project" value="InterPro"/>
</dbReference>
<dbReference type="Pfam" id="PF00158">
    <property type="entry name" value="Sigma54_activat"/>
    <property type="match status" value="1"/>
</dbReference>
<dbReference type="PROSITE" id="PS50045">
    <property type="entry name" value="SIGMA54_INTERACT_4"/>
    <property type="match status" value="1"/>
</dbReference>
<evidence type="ECO:0000256" key="3">
    <source>
        <dbReference type="ARBA" id="ARBA00022840"/>
    </source>
</evidence>
<dbReference type="Gene3D" id="1.10.8.60">
    <property type="match status" value="1"/>
</dbReference>
<dbReference type="PANTHER" id="PTHR32071:SF29">
    <property type="entry name" value="PHOSPHOGLYCERATE TRANSPORT SYSTEM TRANSCRIPTIONAL REGULATORY PROTEIN PGTA"/>
    <property type="match status" value="1"/>
</dbReference>
<sequence length="423" mass="46950">MTEQAMVYVVDDDKDLREAILDTLEDEKIAARGFAAASEAIKVLDPEWGGIIVSDIRMPGLSGIEFLKVVKKSAPEVPFILITGHGDVATAISAMKAGAYDFLEKPARPQYLVEVVRRALNMRRLQLENSKLRQMIASGGSLNSRIIGRSTSIKNCRRDILAIAPLNVDVLIQGETGTGKCLAARCIHDLSPRADQEFTRINCVSVTAKNIEKILAGGDDKSPKTNGGTLFFDELNSLDETAQVKMMRYLEDGKNDKNKPRIIAGIESEPKDLIENGKLRADLYYLINVANISLPNLKNRGKDIFTLLDYFISEAASRHNLKIPDVKIEYLSMLKKYSWPGNVRELRNVAEKLVIGLEVVLGEQSSSENLLSNGYDAALQKFEFNLLREALLQAGGRKGEAANLLGIPRKRFYLRLKHHGLNQ</sequence>
<dbReference type="InterPro" id="IPR002078">
    <property type="entry name" value="Sigma_54_int"/>
</dbReference>
<proteinExistence type="predicted"/>
<dbReference type="InterPro" id="IPR027417">
    <property type="entry name" value="P-loop_NTPase"/>
</dbReference>
<evidence type="ECO:0000313" key="8">
    <source>
        <dbReference type="EMBL" id="VAW20420.1"/>
    </source>
</evidence>
<dbReference type="PROSITE" id="PS00688">
    <property type="entry name" value="SIGMA54_INTERACT_3"/>
    <property type="match status" value="1"/>
</dbReference>
<name>A0A3B0TUJ4_9ZZZZ</name>
<dbReference type="GO" id="GO:0043565">
    <property type="term" value="F:sequence-specific DNA binding"/>
    <property type="evidence" value="ECO:0007669"/>
    <property type="project" value="InterPro"/>
</dbReference>
<dbReference type="SUPFAM" id="SSF52540">
    <property type="entry name" value="P-loop containing nucleoside triphosphate hydrolases"/>
    <property type="match status" value="1"/>
</dbReference>
<dbReference type="PRINTS" id="PR01590">
    <property type="entry name" value="HTHFIS"/>
</dbReference>
<evidence type="ECO:0000259" key="7">
    <source>
        <dbReference type="PROSITE" id="PS50110"/>
    </source>
</evidence>
<evidence type="ECO:0000259" key="6">
    <source>
        <dbReference type="PROSITE" id="PS50045"/>
    </source>
</evidence>
<dbReference type="Pfam" id="PF02954">
    <property type="entry name" value="HTH_8"/>
    <property type="match status" value="1"/>
</dbReference>
<reference evidence="8" key="1">
    <citation type="submission" date="2018-06" db="EMBL/GenBank/DDBJ databases">
        <authorList>
            <person name="Zhirakovskaya E."/>
        </authorList>
    </citation>
    <scope>NUCLEOTIDE SEQUENCE</scope>
</reference>
<dbReference type="InterPro" id="IPR058031">
    <property type="entry name" value="AAA_lid_NorR"/>
</dbReference>
<dbReference type="AlphaFoldDB" id="A0A3B0TUJ4"/>
<evidence type="ECO:0000256" key="4">
    <source>
        <dbReference type="ARBA" id="ARBA00023015"/>
    </source>
</evidence>
<dbReference type="Gene3D" id="3.40.50.2300">
    <property type="match status" value="1"/>
</dbReference>
<dbReference type="FunFam" id="3.40.50.2300:FF:000018">
    <property type="entry name" value="DNA-binding transcriptional regulator NtrC"/>
    <property type="match status" value="1"/>
</dbReference>
<dbReference type="PROSITE" id="PS50110">
    <property type="entry name" value="RESPONSE_REGULATORY"/>
    <property type="match status" value="1"/>
</dbReference>
<protein>
    <submittedName>
        <fullName evidence="8">Uncharacterized protein</fullName>
    </submittedName>
</protein>
<dbReference type="GO" id="GO:0005524">
    <property type="term" value="F:ATP binding"/>
    <property type="evidence" value="ECO:0007669"/>
    <property type="project" value="UniProtKB-KW"/>
</dbReference>
<dbReference type="InterPro" id="IPR001789">
    <property type="entry name" value="Sig_transdc_resp-reg_receiver"/>
</dbReference>
<keyword evidence="2" id="KW-0547">Nucleotide-binding</keyword>
<dbReference type="Gene3D" id="1.10.10.60">
    <property type="entry name" value="Homeodomain-like"/>
    <property type="match status" value="1"/>
</dbReference>
<dbReference type="InterPro" id="IPR009057">
    <property type="entry name" value="Homeodomain-like_sf"/>
</dbReference>
<dbReference type="Gene3D" id="3.40.50.300">
    <property type="entry name" value="P-loop containing nucleotide triphosphate hydrolases"/>
    <property type="match status" value="1"/>
</dbReference>
<dbReference type="SUPFAM" id="SSF52172">
    <property type="entry name" value="CheY-like"/>
    <property type="match status" value="1"/>
</dbReference>
<dbReference type="InterPro" id="IPR002197">
    <property type="entry name" value="HTH_Fis"/>
</dbReference>
<evidence type="ECO:0000256" key="1">
    <source>
        <dbReference type="ARBA" id="ARBA00022553"/>
    </source>
</evidence>
<gene>
    <name evidence="8" type="ORF">MNBD_ALPHA11-149</name>
</gene>
<keyword evidence="4" id="KW-0805">Transcription regulation</keyword>
<dbReference type="Pfam" id="PF25601">
    <property type="entry name" value="AAA_lid_14"/>
    <property type="match status" value="1"/>
</dbReference>
<evidence type="ECO:0000256" key="2">
    <source>
        <dbReference type="ARBA" id="ARBA00022741"/>
    </source>
</evidence>
<dbReference type="GO" id="GO:0006355">
    <property type="term" value="P:regulation of DNA-templated transcription"/>
    <property type="evidence" value="ECO:0007669"/>
    <property type="project" value="InterPro"/>
</dbReference>
<accession>A0A3B0TUJ4</accession>
<dbReference type="InterPro" id="IPR025944">
    <property type="entry name" value="Sigma_54_int_dom_CS"/>
</dbReference>
<keyword evidence="1" id="KW-0597">Phosphoprotein</keyword>
<keyword evidence="3" id="KW-0067">ATP-binding</keyword>
<evidence type="ECO:0000256" key="5">
    <source>
        <dbReference type="ARBA" id="ARBA00023163"/>
    </source>
</evidence>